<dbReference type="GO" id="GO:0005930">
    <property type="term" value="C:axoneme"/>
    <property type="evidence" value="ECO:0007669"/>
    <property type="project" value="TreeGrafter"/>
</dbReference>
<dbReference type="OrthoDB" id="193300at2759"/>
<dbReference type="PANTHER" id="PTHR12509:SF9">
    <property type="entry name" value="SPERM FLAGELLAR PROTEIN 1 ISOFORM X1"/>
    <property type="match status" value="1"/>
</dbReference>
<evidence type="ECO:0000313" key="4">
    <source>
        <dbReference type="Proteomes" id="UP000492820"/>
    </source>
</evidence>
<evidence type="ECO:0000313" key="3">
    <source>
        <dbReference type="EMBL" id="CDS19035.1"/>
    </source>
</evidence>
<dbReference type="EMBL" id="LK028579">
    <property type="protein sequence ID" value="CDS19035.1"/>
    <property type="molecule type" value="Genomic_DNA"/>
</dbReference>
<feature type="region of interest" description="Disordered" evidence="1">
    <location>
        <begin position="161"/>
        <end position="191"/>
    </location>
</feature>
<proteinExistence type="predicted"/>
<reference evidence="3" key="2">
    <citation type="submission" date="2014-06" db="EMBL/GenBank/DDBJ databases">
        <authorList>
            <person name="Aslett M."/>
        </authorList>
    </citation>
    <scope>NUCLEOTIDE SEQUENCE</scope>
</reference>
<dbReference type="InterPro" id="IPR052111">
    <property type="entry name" value="Spermatogenesis_Ciliary_MAP"/>
</dbReference>
<sequence length="271" mass="31520">MRNVTDFAMINELDQQVLHDLYAWVDSIPLSRPKRNISCDNSDGVLVAEVIRHFFPKYVDIHNFQSCNKMEGKRNNWHLLNRKVFSKFSFKLTDDVVDSLVNAQPGTIEKLLLLLRSKFREHKDVPNDNENRFSPNHPSQIVLPRVVTPTSNLQRLRRIPSVRTENSASEKTLPVIPKKSTQSLSPSNKAFSVSKSLNRRSWRQPNINNGPRDIAAQDMLQVYEQKVQECLELQETVDILNAKLRRTQHLLQLKDMRITELQSRLEYFSMT</sequence>
<dbReference type="AlphaFoldDB" id="A0A068WN16"/>
<feature type="compositionally biased region" description="Polar residues" evidence="1">
    <location>
        <begin position="179"/>
        <end position="191"/>
    </location>
</feature>
<protein>
    <submittedName>
        <fullName evidence="3 5">Sperm flagellar protein 1</fullName>
    </submittedName>
</protein>
<dbReference type="SUPFAM" id="SSF47576">
    <property type="entry name" value="Calponin-homology domain, CH-domain"/>
    <property type="match status" value="1"/>
</dbReference>
<keyword evidence="3" id="KW-0969">Cilium</keyword>
<dbReference type="Proteomes" id="UP000492820">
    <property type="component" value="Unassembled WGS sequence"/>
</dbReference>
<dbReference type="GO" id="GO:0051493">
    <property type="term" value="P:regulation of cytoskeleton organization"/>
    <property type="evidence" value="ECO:0007669"/>
    <property type="project" value="TreeGrafter"/>
</dbReference>
<organism evidence="3">
    <name type="scientific">Echinococcus granulosus</name>
    <name type="common">Hydatid tapeworm</name>
    <dbReference type="NCBI Taxonomy" id="6210"/>
    <lineage>
        <taxon>Eukaryota</taxon>
        <taxon>Metazoa</taxon>
        <taxon>Spiralia</taxon>
        <taxon>Lophotrochozoa</taxon>
        <taxon>Platyhelminthes</taxon>
        <taxon>Cestoda</taxon>
        <taxon>Eucestoda</taxon>
        <taxon>Cyclophyllidea</taxon>
        <taxon>Taeniidae</taxon>
        <taxon>Echinococcus</taxon>
        <taxon>Echinococcus granulosus group</taxon>
    </lineage>
</organism>
<dbReference type="Pfam" id="PF06294">
    <property type="entry name" value="CH_2"/>
    <property type="match status" value="1"/>
</dbReference>
<name>A0A068WN16_ECHGR</name>
<dbReference type="InterPro" id="IPR010441">
    <property type="entry name" value="CH_2"/>
</dbReference>
<evidence type="ECO:0000256" key="1">
    <source>
        <dbReference type="SAM" id="MobiDB-lite"/>
    </source>
</evidence>
<keyword evidence="3" id="KW-0282">Flagellum</keyword>
<reference evidence="5" key="3">
    <citation type="submission" date="2020-10" db="UniProtKB">
        <authorList>
            <consortium name="WormBaseParasite"/>
        </authorList>
    </citation>
    <scope>IDENTIFICATION</scope>
</reference>
<dbReference type="InterPro" id="IPR036872">
    <property type="entry name" value="CH_dom_sf"/>
</dbReference>
<evidence type="ECO:0000259" key="2">
    <source>
        <dbReference type="PROSITE" id="PS50021"/>
    </source>
</evidence>
<dbReference type="GO" id="GO:0008017">
    <property type="term" value="F:microtubule binding"/>
    <property type="evidence" value="ECO:0007669"/>
    <property type="project" value="TreeGrafter"/>
</dbReference>
<keyword evidence="3" id="KW-0966">Cell projection</keyword>
<accession>A0A068WN16</accession>
<dbReference type="InterPro" id="IPR001715">
    <property type="entry name" value="CH_dom"/>
</dbReference>
<reference evidence="3 4" key="1">
    <citation type="journal article" date="2013" name="Nature">
        <title>The genomes of four tapeworm species reveal adaptations to parasitism.</title>
        <authorList>
            <person name="Tsai I.J."/>
            <person name="Zarowiecki M."/>
            <person name="Holroyd N."/>
            <person name="Garciarrubio A."/>
            <person name="Sanchez-Flores A."/>
            <person name="Brooks K.L."/>
            <person name="Tracey A."/>
            <person name="Bobes R.J."/>
            <person name="Fragoso G."/>
            <person name="Sciutto E."/>
            <person name="Aslett M."/>
            <person name="Beasley H."/>
            <person name="Bennett H.M."/>
            <person name="Cai J."/>
            <person name="Camicia F."/>
            <person name="Clark R."/>
            <person name="Cucher M."/>
            <person name="De Silva N."/>
            <person name="Day T.A."/>
            <person name="Deplazes P."/>
            <person name="Estrada K."/>
            <person name="Fernandez C."/>
            <person name="Holland P.W."/>
            <person name="Hou J."/>
            <person name="Hu S."/>
            <person name="Huckvale T."/>
            <person name="Hung S.S."/>
            <person name="Kamenetzky L."/>
            <person name="Keane J.A."/>
            <person name="Kiss F."/>
            <person name="Koziol U."/>
            <person name="Lambert O."/>
            <person name="Liu K."/>
            <person name="Luo X."/>
            <person name="Luo Y."/>
            <person name="Macchiaroli N."/>
            <person name="Nichol S."/>
            <person name="Paps J."/>
            <person name="Parkinson J."/>
            <person name="Pouchkina-Stantcheva N."/>
            <person name="Riddiford N."/>
            <person name="Rosenzvit M."/>
            <person name="Salinas G."/>
            <person name="Wasmuth J.D."/>
            <person name="Zamanian M."/>
            <person name="Zheng Y."/>
            <person name="Cai X."/>
            <person name="Soberon X."/>
            <person name="Olson P.D."/>
            <person name="Laclette J.P."/>
            <person name="Brehm K."/>
            <person name="Berriman M."/>
            <person name="Garciarrubio A."/>
            <person name="Bobes R.J."/>
            <person name="Fragoso G."/>
            <person name="Sanchez-Flores A."/>
            <person name="Estrada K."/>
            <person name="Cevallos M.A."/>
            <person name="Morett E."/>
            <person name="Gonzalez V."/>
            <person name="Portillo T."/>
            <person name="Ochoa-Leyva A."/>
            <person name="Jose M.V."/>
            <person name="Sciutto E."/>
            <person name="Landa A."/>
            <person name="Jimenez L."/>
            <person name="Valdes V."/>
            <person name="Carrero J.C."/>
            <person name="Larralde C."/>
            <person name="Morales-Montor J."/>
            <person name="Limon-Lason J."/>
            <person name="Soberon X."/>
            <person name="Laclette J.P."/>
        </authorList>
    </citation>
    <scope>NUCLEOTIDE SEQUENCE [LARGE SCALE GENOMIC DNA]</scope>
</reference>
<gene>
    <name evidence="5" type="primary">EGR_02285</name>
    <name evidence="3" type="ORF">EgrG_000431600</name>
</gene>
<dbReference type="FunFam" id="1.10.418.10:FF:000059">
    <property type="entry name" value="RIKEN cDNA 6430531B16 gene"/>
    <property type="match status" value="1"/>
</dbReference>
<dbReference type="PROSITE" id="PS50021">
    <property type="entry name" value="CH"/>
    <property type="match status" value="1"/>
</dbReference>
<feature type="domain" description="Calponin-homology (CH)" evidence="2">
    <location>
        <begin position="15"/>
        <end position="120"/>
    </location>
</feature>
<evidence type="ECO:0000313" key="5">
    <source>
        <dbReference type="WBParaSite" id="EgrG_000431600"/>
    </source>
</evidence>
<dbReference type="Gene3D" id="1.10.418.10">
    <property type="entry name" value="Calponin-like domain"/>
    <property type="match status" value="1"/>
</dbReference>
<dbReference type="PANTHER" id="PTHR12509">
    <property type="entry name" value="SPERMATOGENESIS-ASSOCIATED 4-RELATED"/>
    <property type="match status" value="1"/>
</dbReference>
<dbReference type="WBParaSite" id="EgrG_000431600">
    <property type="protein sequence ID" value="EgrG_000431600"/>
    <property type="gene ID" value="EgrG_000431600"/>
</dbReference>